<evidence type="ECO:0000313" key="1">
    <source>
        <dbReference type="EMBL" id="JAD92142.1"/>
    </source>
</evidence>
<name>A0A0A9E864_ARUDO</name>
<organism evidence="1">
    <name type="scientific">Arundo donax</name>
    <name type="common">Giant reed</name>
    <name type="synonym">Donax arundinaceus</name>
    <dbReference type="NCBI Taxonomy" id="35708"/>
    <lineage>
        <taxon>Eukaryota</taxon>
        <taxon>Viridiplantae</taxon>
        <taxon>Streptophyta</taxon>
        <taxon>Embryophyta</taxon>
        <taxon>Tracheophyta</taxon>
        <taxon>Spermatophyta</taxon>
        <taxon>Magnoliopsida</taxon>
        <taxon>Liliopsida</taxon>
        <taxon>Poales</taxon>
        <taxon>Poaceae</taxon>
        <taxon>PACMAD clade</taxon>
        <taxon>Arundinoideae</taxon>
        <taxon>Arundineae</taxon>
        <taxon>Arundo</taxon>
    </lineage>
</organism>
<proteinExistence type="predicted"/>
<reference evidence="1" key="1">
    <citation type="submission" date="2014-09" db="EMBL/GenBank/DDBJ databases">
        <authorList>
            <person name="Magalhaes I.L.F."/>
            <person name="Oliveira U."/>
            <person name="Santos F.R."/>
            <person name="Vidigal T.H.D.A."/>
            <person name="Brescovit A.D."/>
            <person name="Santos A.J."/>
        </authorList>
    </citation>
    <scope>NUCLEOTIDE SEQUENCE</scope>
    <source>
        <tissue evidence="1">Shoot tissue taken approximately 20 cm above the soil surface</tissue>
    </source>
</reference>
<dbReference type="EMBL" id="GBRH01205753">
    <property type="protein sequence ID" value="JAD92142.1"/>
    <property type="molecule type" value="Transcribed_RNA"/>
</dbReference>
<protein>
    <submittedName>
        <fullName evidence="1">Uncharacterized protein</fullName>
    </submittedName>
</protein>
<dbReference type="AlphaFoldDB" id="A0A0A9E864"/>
<accession>A0A0A9E864</accession>
<reference evidence="1" key="2">
    <citation type="journal article" date="2015" name="Data Brief">
        <title>Shoot transcriptome of the giant reed, Arundo donax.</title>
        <authorList>
            <person name="Barrero R.A."/>
            <person name="Guerrero F.D."/>
            <person name="Moolhuijzen P."/>
            <person name="Goolsby J.A."/>
            <person name="Tidwell J."/>
            <person name="Bellgard S.E."/>
            <person name="Bellgard M.I."/>
        </authorList>
    </citation>
    <scope>NUCLEOTIDE SEQUENCE</scope>
    <source>
        <tissue evidence="1">Shoot tissue taken approximately 20 cm above the soil surface</tissue>
    </source>
</reference>
<sequence length="53" mass="5957">MLHQLSLAAADQMPCAYKQSVFPAYIYHRVSVLPSLSNQQDAFLIVQSLLHVL</sequence>